<dbReference type="GeneID" id="108243894"/>
<comment type="subunit">
    <text evidence="3 8">Monomer.</text>
</comment>
<dbReference type="GO" id="GO:0008418">
    <property type="term" value="F:protein-N-terminal asparagine amidohydrolase activity"/>
    <property type="evidence" value="ECO:0007669"/>
    <property type="project" value="UniProtKB-UniRule"/>
</dbReference>
<proteinExistence type="inferred from homology"/>
<dbReference type="CTD" id="55093"/>
<evidence type="ECO:0000256" key="7">
    <source>
        <dbReference type="ARBA" id="ARBA00048768"/>
    </source>
</evidence>
<comment type="similarity">
    <text evidence="2 8">Belongs to the NTAQ1 family.</text>
</comment>
<comment type="catalytic activity">
    <reaction evidence="7 8">
        <text>N-terminal L-glutaminyl-[protein] + H2O = N-terminal L-glutamyl-[protein] + NH4(+)</text>
        <dbReference type="Rhea" id="RHEA:50680"/>
        <dbReference type="Rhea" id="RHEA-COMP:12668"/>
        <dbReference type="Rhea" id="RHEA-COMP:12777"/>
        <dbReference type="ChEBI" id="CHEBI:15377"/>
        <dbReference type="ChEBI" id="CHEBI:28938"/>
        <dbReference type="ChEBI" id="CHEBI:64721"/>
        <dbReference type="ChEBI" id="CHEBI:64722"/>
        <dbReference type="EC" id="3.5.1.122"/>
    </reaction>
</comment>
<dbReference type="PANTHER" id="PTHR13035">
    <property type="entry name" value="PROTEIN N-TERMINAL GLUTAMINE AMIDOHYDROLASE"/>
    <property type="match status" value="1"/>
</dbReference>
<evidence type="ECO:0000256" key="6">
    <source>
        <dbReference type="ARBA" id="ARBA00022801"/>
    </source>
</evidence>
<feature type="region of interest" description="Disordered" evidence="9">
    <location>
        <begin position="196"/>
        <end position="215"/>
    </location>
</feature>
<dbReference type="InterPro" id="IPR023128">
    <property type="entry name" value="Prot_N_Gln_amidohydro_ab_roll"/>
</dbReference>
<evidence type="ECO:0000256" key="4">
    <source>
        <dbReference type="ARBA" id="ARBA00012718"/>
    </source>
</evidence>
<dbReference type="Proteomes" id="UP000264800">
    <property type="component" value="Unplaced"/>
</dbReference>
<evidence type="ECO:0000313" key="12">
    <source>
        <dbReference type="Proteomes" id="UP000264800"/>
    </source>
</evidence>
<evidence type="ECO:0000256" key="8">
    <source>
        <dbReference type="RuleBase" id="RU367082"/>
    </source>
</evidence>
<keyword evidence="6 8" id="KW-0378">Hydrolase</keyword>
<dbReference type="GeneTree" id="ENSGT00390000014398"/>
<evidence type="ECO:0000256" key="1">
    <source>
        <dbReference type="ARBA" id="ARBA00002022"/>
    </source>
</evidence>
<keyword evidence="12" id="KW-1185">Reference proteome</keyword>
<comment type="function">
    <text evidence="1">Mediates the side-chain deamidation of N-terminal glutamine residues to glutamate, an important step in N-end rule pathway of protein degradation. Conversion of the resulting N-terminal glutamine to glutamate renders the protein susceptible to arginylation, polyubiquitination and degradation as specified by the N-end rule. Does not act on substrates with internal or C-terminal glutamine and does not act on non-glutamine residues in any position. Does not deaminate acetylated N-terminal glutamine. With the exception of proline, all tested second-position residues on substrate peptides do not greatly influence the activity. In contrast, a proline at position 2, virtually abolishes deamidation of N-terminal glutamine.</text>
</comment>
<sequence length="215" mass="24545">MTAEDRITPNRENCVYTSCYCEENVWKLCEFVKTERTAPLEELFVVFISNDSRMIPLWKQKSGHGDRPVIWDYHVILLQVGLQSDFLVYDLDTELPFPCRLRLYAAQAFRSDRHLKPEYHRKLRVIPADSFLLNFASDRSHMKNTDGTWKMPPPSYPPIQTAECQMNLDNFISMNPAVGWGTVFSLNQFLQKYTGNPSTASSSSSSAQSSSATAS</sequence>
<protein>
    <recommendedName>
        <fullName evidence="5 8">Protein N-terminal glutamine amidohydrolase</fullName>
        <ecNumber evidence="4 8">3.5.1.122</ecNumber>
    </recommendedName>
    <alternativeName>
        <fullName evidence="8">Protein NH2-terminal glutamine deamidase</fullName>
    </alternativeName>
</protein>
<dbReference type="InterPro" id="IPR039733">
    <property type="entry name" value="NTAQ1"/>
</dbReference>
<dbReference type="OMA" id="GWGTVYS"/>
<dbReference type="KEGG" id="kmr:108243894"/>
<dbReference type="GO" id="GO:0005829">
    <property type="term" value="C:cytosol"/>
    <property type="evidence" value="ECO:0007669"/>
    <property type="project" value="TreeGrafter"/>
</dbReference>
<organism evidence="11 12">
    <name type="scientific">Kryptolebias marmoratus</name>
    <name type="common">Mangrove killifish</name>
    <name type="synonym">Rivulus marmoratus</name>
    <dbReference type="NCBI Taxonomy" id="37003"/>
    <lineage>
        <taxon>Eukaryota</taxon>
        <taxon>Metazoa</taxon>
        <taxon>Chordata</taxon>
        <taxon>Craniata</taxon>
        <taxon>Vertebrata</taxon>
        <taxon>Euteleostomi</taxon>
        <taxon>Actinopterygii</taxon>
        <taxon>Neopterygii</taxon>
        <taxon>Teleostei</taxon>
        <taxon>Neoteleostei</taxon>
        <taxon>Acanthomorphata</taxon>
        <taxon>Ovalentaria</taxon>
        <taxon>Atherinomorphae</taxon>
        <taxon>Cyprinodontiformes</taxon>
        <taxon>Rivulidae</taxon>
        <taxon>Kryptolebias</taxon>
    </lineage>
</organism>
<feature type="domain" description="Protein N-terminal glutamine amidohydrolase alpha beta roll" evidence="10">
    <location>
        <begin position="16"/>
        <end position="192"/>
    </location>
</feature>
<reference evidence="11" key="1">
    <citation type="submission" date="2025-08" db="UniProtKB">
        <authorList>
            <consortium name="Ensembl"/>
        </authorList>
    </citation>
    <scope>IDENTIFICATION</scope>
</reference>
<dbReference type="EC" id="3.5.1.122" evidence="4 8"/>
<dbReference type="OrthoDB" id="191192at2759"/>
<evidence type="ECO:0000256" key="5">
    <source>
        <dbReference type="ARBA" id="ARBA00021247"/>
    </source>
</evidence>
<dbReference type="InterPro" id="IPR037132">
    <property type="entry name" value="N_Gln_amidohydro_ab_roll_sf"/>
</dbReference>
<evidence type="ECO:0000259" key="10">
    <source>
        <dbReference type="Pfam" id="PF09764"/>
    </source>
</evidence>
<dbReference type="PANTHER" id="PTHR13035:SF0">
    <property type="entry name" value="PROTEIN N-TERMINAL GLUTAMINE AMIDOHYDROLASE"/>
    <property type="match status" value="1"/>
</dbReference>
<dbReference type="AlphaFoldDB" id="A0A3Q2ZHK4"/>
<evidence type="ECO:0000256" key="3">
    <source>
        <dbReference type="ARBA" id="ARBA00011245"/>
    </source>
</evidence>
<dbReference type="RefSeq" id="XP_017285116.1">
    <property type="nucleotide sequence ID" value="XM_017429627.3"/>
</dbReference>
<dbReference type="GO" id="GO:0005634">
    <property type="term" value="C:nucleus"/>
    <property type="evidence" value="ECO:0007669"/>
    <property type="project" value="TreeGrafter"/>
</dbReference>
<evidence type="ECO:0000256" key="9">
    <source>
        <dbReference type="SAM" id="MobiDB-lite"/>
    </source>
</evidence>
<dbReference type="FunFam" id="3.10.620.10:FF:000001">
    <property type="entry name" value="Blast:Protein N-terminal glutamine amidohydrolase"/>
    <property type="match status" value="1"/>
</dbReference>
<name>A0A3Q2ZHK4_KRYMA</name>
<evidence type="ECO:0000313" key="11">
    <source>
        <dbReference type="Ensembl" id="ENSKMAP00000002210.1"/>
    </source>
</evidence>
<dbReference type="Pfam" id="PF09764">
    <property type="entry name" value="Nt_Gln_amidase"/>
    <property type="match status" value="1"/>
</dbReference>
<dbReference type="Ensembl" id="ENSKMAT00000002260.1">
    <property type="protein sequence ID" value="ENSKMAP00000002210.1"/>
    <property type="gene ID" value="ENSKMAG00000001705.1"/>
</dbReference>
<reference evidence="11" key="2">
    <citation type="submission" date="2025-09" db="UniProtKB">
        <authorList>
            <consortium name="Ensembl"/>
        </authorList>
    </citation>
    <scope>IDENTIFICATION</scope>
</reference>
<dbReference type="Gene3D" id="3.10.620.10">
    <property type="entry name" value="Protein N-terminal glutamine amidohydrolase, alpha beta roll"/>
    <property type="match status" value="1"/>
</dbReference>
<accession>A0A3Q2ZHK4</accession>
<evidence type="ECO:0000256" key="2">
    <source>
        <dbReference type="ARBA" id="ARBA00008985"/>
    </source>
</evidence>
<feature type="compositionally biased region" description="Low complexity" evidence="9">
    <location>
        <begin position="198"/>
        <end position="215"/>
    </location>
</feature>
<dbReference type="STRING" id="37003.ENSKMAP00000002210"/>
<dbReference type="GO" id="GO:0070773">
    <property type="term" value="F:protein-N-terminal glutamine amidohydrolase activity"/>
    <property type="evidence" value="ECO:0007669"/>
    <property type="project" value="UniProtKB-UniRule"/>
</dbReference>